<dbReference type="PANTHER" id="PTHR43792">
    <property type="entry name" value="GNAT FAMILY, PUTATIVE (AFU_ORTHOLOGUE AFUA_3G00765)-RELATED-RELATED"/>
    <property type="match status" value="1"/>
</dbReference>
<accession>A0A9W9CUC9</accession>
<name>A0A9W9CUC9_9PEZI</name>
<comment type="caution">
    <text evidence="2">The sequence shown here is derived from an EMBL/GenBank/DDBJ whole genome shotgun (WGS) entry which is preliminary data.</text>
</comment>
<dbReference type="Proteomes" id="UP001140453">
    <property type="component" value="Unassembled WGS sequence"/>
</dbReference>
<organism evidence="2 3">
    <name type="scientific">Gnomoniopsis smithogilvyi</name>
    <dbReference type="NCBI Taxonomy" id="1191159"/>
    <lineage>
        <taxon>Eukaryota</taxon>
        <taxon>Fungi</taxon>
        <taxon>Dikarya</taxon>
        <taxon>Ascomycota</taxon>
        <taxon>Pezizomycotina</taxon>
        <taxon>Sordariomycetes</taxon>
        <taxon>Sordariomycetidae</taxon>
        <taxon>Diaporthales</taxon>
        <taxon>Gnomoniaceae</taxon>
        <taxon>Gnomoniopsis</taxon>
    </lineage>
</organism>
<dbReference type="OrthoDB" id="64477at2759"/>
<gene>
    <name evidence="2" type="ORF">N0V93_006294</name>
</gene>
<evidence type="ECO:0000259" key="1">
    <source>
        <dbReference type="PROSITE" id="PS51186"/>
    </source>
</evidence>
<dbReference type="EMBL" id="JAPEVB010000004">
    <property type="protein sequence ID" value="KAJ4388833.1"/>
    <property type="molecule type" value="Genomic_DNA"/>
</dbReference>
<evidence type="ECO:0000313" key="2">
    <source>
        <dbReference type="EMBL" id="KAJ4388833.1"/>
    </source>
</evidence>
<dbReference type="Gene3D" id="3.40.630.30">
    <property type="match status" value="1"/>
</dbReference>
<dbReference type="SUPFAM" id="SSF55729">
    <property type="entry name" value="Acyl-CoA N-acyltransferases (Nat)"/>
    <property type="match status" value="1"/>
</dbReference>
<keyword evidence="3" id="KW-1185">Reference proteome</keyword>
<protein>
    <recommendedName>
        <fullName evidence="1">N-acetyltransferase domain-containing protein</fullName>
    </recommendedName>
</protein>
<dbReference type="PROSITE" id="PS51186">
    <property type="entry name" value="GNAT"/>
    <property type="match status" value="1"/>
</dbReference>
<proteinExistence type="predicted"/>
<dbReference type="InterPro" id="IPR016181">
    <property type="entry name" value="Acyl_CoA_acyltransferase"/>
</dbReference>
<evidence type="ECO:0000313" key="3">
    <source>
        <dbReference type="Proteomes" id="UP001140453"/>
    </source>
</evidence>
<dbReference type="InterPro" id="IPR051531">
    <property type="entry name" value="N-acetyltransferase"/>
</dbReference>
<dbReference type="GO" id="GO:0016747">
    <property type="term" value="F:acyltransferase activity, transferring groups other than amino-acyl groups"/>
    <property type="evidence" value="ECO:0007669"/>
    <property type="project" value="InterPro"/>
</dbReference>
<dbReference type="InterPro" id="IPR000182">
    <property type="entry name" value="GNAT_dom"/>
</dbReference>
<reference evidence="2" key="1">
    <citation type="submission" date="2022-10" db="EMBL/GenBank/DDBJ databases">
        <title>Tapping the CABI collections for fungal endophytes: first genome assemblies for Collariella, Neodidymelliopsis, Ascochyta clinopodiicola, Didymella pomorum, Didymosphaeria variabile, Neocosmospora piperis and Neocucurbitaria cava.</title>
        <authorList>
            <person name="Hill R."/>
        </authorList>
    </citation>
    <scope>NUCLEOTIDE SEQUENCE</scope>
    <source>
        <strain evidence="2">IMI 355082</strain>
    </source>
</reference>
<dbReference type="Pfam" id="PF13302">
    <property type="entry name" value="Acetyltransf_3"/>
    <property type="match status" value="1"/>
</dbReference>
<feature type="domain" description="N-acetyltransferase" evidence="1">
    <location>
        <begin position="23"/>
        <end position="201"/>
    </location>
</feature>
<dbReference type="AlphaFoldDB" id="A0A9W9CUC9"/>
<sequence>MSDLKRPLPNPSPTGYIITSPRLVLRTPRAEDAEPFMRFLSDPENFGYEAGLTIDVFQPRVEKIAARTAAGENAFMIILLRETGDIVGFGGFNSLPRTAILNSSERKSDDVLEGSKVLAGDMGISIDHRYHRKGLAREAICALTDFGFDTLGCEYMHMDTLEDNEGFRALMRDMGLTEKKGDGVEVDDAVFKFAWKSLNYDWDKATWERVKEDLTERALLPKDPDVPSSTLIS</sequence>